<dbReference type="PROSITE" id="PS51103">
    <property type="entry name" value="PTS_EIIC_TYPE_1"/>
    <property type="match status" value="1"/>
</dbReference>
<dbReference type="PANTHER" id="PTHR30175">
    <property type="entry name" value="PHOSPHOTRANSFERASE SYSTEM TRANSPORT PROTEIN"/>
    <property type="match status" value="1"/>
</dbReference>
<keyword evidence="7 12" id="KW-0812">Transmembrane</keyword>
<dbReference type="PROSITE" id="PS51098">
    <property type="entry name" value="PTS_EIIB_TYPE_1"/>
    <property type="match status" value="1"/>
</dbReference>
<evidence type="ECO:0000256" key="4">
    <source>
        <dbReference type="ARBA" id="ARBA00022597"/>
    </source>
</evidence>
<feature type="transmembrane region" description="Helical" evidence="12">
    <location>
        <begin position="144"/>
        <end position="163"/>
    </location>
</feature>
<keyword evidence="8" id="KW-0418">Kinase</keyword>
<dbReference type="InterPro" id="IPR050558">
    <property type="entry name" value="PTS_Sugar-Specific_Components"/>
</dbReference>
<dbReference type="FunFam" id="3.30.1360.60:FF:000001">
    <property type="entry name" value="PTS system glucose-specific IIBC component PtsG"/>
    <property type="match status" value="1"/>
</dbReference>
<dbReference type="InterPro" id="IPR036878">
    <property type="entry name" value="Glu_permease_IIB"/>
</dbReference>
<keyword evidence="6" id="KW-0598">Phosphotransferase system</keyword>
<protein>
    <submittedName>
        <fullName evidence="15">PTS sugar transporter</fullName>
    </submittedName>
</protein>
<dbReference type="AlphaFoldDB" id="A0A2Z2K3T6"/>
<evidence type="ECO:0000256" key="10">
    <source>
        <dbReference type="ARBA" id="ARBA00023136"/>
    </source>
</evidence>
<evidence type="ECO:0000256" key="5">
    <source>
        <dbReference type="ARBA" id="ARBA00022679"/>
    </source>
</evidence>
<dbReference type="Pfam" id="PF02378">
    <property type="entry name" value="PTS_EIIC"/>
    <property type="match status" value="1"/>
</dbReference>
<feature type="transmembrane region" description="Helical" evidence="12">
    <location>
        <begin position="251"/>
        <end position="271"/>
    </location>
</feature>
<accession>A0A2Z2K3T6</accession>
<dbReference type="GO" id="GO:0016301">
    <property type="term" value="F:kinase activity"/>
    <property type="evidence" value="ECO:0007669"/>
    <property type="project" value="UniProtKB-KW"/>
</dbReference>
<dbReference type="InterPro" id="IPR001996">
    <property type="entry name" value="PTS_IIB_1"/>
</dbReference>
<proteinExistence type="predicted"/>
<dbReference type="CDD" id="cd00212">
    <property type="entry name" value="PTS_IIB_glc"/>
    <property type="match status" value="1"/>
</dbReference>
<comment type="subcellular location">
    <subcellularLocation>
        <location evidence="1">Cell membrane</location>
        <topology evidence="1">Multi-pass membrane protein</topology>
    </subcellularLocation>
</comment>
<evidence type="ECO:0000256" key="12">
    <source>
        <dbReference type="SAM" id="Phobius"/>
    </source>
</evidence>
<evidence type="ECO:0000256" key="2">
    <source>
        <dbReference type="ARBA" id="ARBA00022448"/>
    </source>
</evidence>
<feature type="active site" description="Phosphocysteine intermediate; for EIIB activity" evidence="11">
    <location>
        <position position="26"/>
    </location>
</feature>
<dbReference type="EMBL" id="CP021780">
    <property type="protein sequence ID" value="ASA20176.1"/>
    <property type="molecule type" value="Genomic_DNA"/>
</dbReference>
<dbReference type="RefSeq" id="WP_087914198.1">
    <property type="nucleotide sequence ID" value="NZ_CP021780.1"/>
</dbReference>
<feature type="domain" description="PTS EIIC type-1" evidence="14">
    <location>
        <begin position="105"/>
        <end position="457"/>
    </location>
</feature>
<evidence type="ECO:0000256" key="9">
    <source>
        <dbReference type="ARBA" id="ARBA00022989"/>
    </source>
</evidence>
<feature type="domain" description="PTS EIIB type-1" evidence="13">
    <location>
        <begin position="4"/>
        <end position="86"/>
    </location>
</feature>
<feature type="transmembrane region" description="Helical" evidence="12">
    <location>
        <begin position="384"/>
        <end position="403"/>
    </location>
</feature>
<dbReference type="InterPro" id="IPR013013">
    <property type="entry name" value="PTS_EIIC_1"/>
</dbReference>
<keyword evidence="9 12" id="KW-1133">Transmembrane helix</keyword>
<dbReference type="Pfam" id="PF00367">
    <property type="entry name" value="PTS_EIIB"/>
    <property type="match status" value="1"/>
</dbReference>
<evidence type="ECO:0000259" key="13">
    <source>
        <dbReference type="PROSITE" id="PS51098"/>
    </source>
</evidence>
<dbReference type="GO" id="GO:0008982">
    <property type="term" value="F:protein-N(PI)-phosphohistidine-sugar phosphotransferase activity"/>
    <property type="evidence" value="ECO:0007669"/>
    <property type="project" value="InterPro"/>
</dbReference>
<feature type="transmembrane region" description="Helical" evidence="12">
    <location>
        <begin position="322"/>
        <end position="344"/>
    </location>
</feature>
<evidence type="ECO:0000256" key="11">
    <source>
        <dbReference type="PROSITE-ProRule" id="PRU00421"/>
    </source>
</evidence>
<keyword evidence="5" id="KW-0808">Transferase</keyword>
<keyword evidence="4 15" id="KW-0762">Sugar transport</keyword>
<dbReference type="PROSITE" id="PS01035">
    <property type="entry name" value="PTS_EIIB_TYPE_1_CYS"/>
    <property type="match status" value="1"/>
</dbReference>
<dbReference type="GO" id="GO:0090589">
    <property type="term" value="F:protein-phosphocysteine-trehalose phosphotransferase system transporter activity"/>
    <property type="evidence" value="ECO:0007669"/>
    <property type="project" value="TreeGrafter"/>
</dbReference>
<evidence type="ECO:0000256" key="1">
    <source>
        <dbReference type="ARBA" id="ARBA00004651"/>
    </source>
</evidence>
<dbReference type="OrthoDB" id="9769191at2"/>
<dbReference type="PANTHER" id="PTHR30175:SF1">
    <property type="entry name" value="PTS SYSTEM ARBUTIN-, CELLOBIOSE-, AND SALICIN-SPECIFIC EIIBC COMPONENT-RELATED"/>
    <property type="match status" value="1"/>
</dbReference>
<reference evidence="15 16" key="1">
    <citation type="submission" date="2017-06" db="EMBL/GenBank/DDBJ databases">
        <title>Complete genome sequence of Paenibacillus donghaensis KCTC 13049T isolated from East Sea sediment, South Korea.</title>
        <authorList>
            <person name="Jung B.K."/>
            <person name="Hong S.-J."/>
            <person name="Shin J.-H."/>
        </authorList>
    </citation>
    <scope>NUCLEOTIDE SEQUENCE [LARGE SCALE GENOMIC DNA]</scope>
    <source>
        <strain evidence="15 16">KCTC 13049</strain>
    </source>
</reference>
<evidence type="ECO:0000256" key="6">
    <source>
        <dbReference type="ARBA" id="ARBA00022683"/>
    </source>
</evidence>
<evidence type="ECO:0000259" key="14">
    <source>
        <dbReference type="PROSITE" id="PS51103"/>
    </source>
</evidence>
<dbReference type="InterPro" id="IPR018113">
    <property type="entry name" value="PTrfase_EIIB_Cys"/>
</dbReference>
<gene>
    <name evidence="15" type="ORF">B9T62_04795</name>
</gene>
<dbReference type="GO" id="GO:0009401">
    <property type="term" value="P:phosphoenolpyruvate-dependent sugar phosphotransferase system"/>
    <property type="evidence" value="ECO:0007669"/>
    <property type="project" value="UniProtKB-KW"/>
</dbReference>
<dbReference type="SUPFAM" id="SSF55604">
    <property type="entry name" value="Glucose permease domain IIB"/>
    <property type="match status" value="1"/>
</dbReference>
<feature type="transmembrane region" description="Helical" evidence="12">
    <location>
        <begin position="175"/>
        <end position="192"/>
    </location>
</feature>
<dbReference type="Gene3D" id="3.30.1360.60">
    <property type="entry name" value="Glucose permease domain IIB"/>
    <property type="match status" value="1"/>
</dbReference>
<keyword evidence="10 12" id="KW-0472">Membrane</keyword>
<feature type="transmembrane region" description="Helical" evidence="12">
    <location>
        <begin position="423"/>
        <end position="447"/>
    </location>
</feature>
<feature type="transmembrane region" description="Helical" evidence="12">
    <location>
        <begin position="102"/>
        <end position="124"/>
    </location>
</feature>
<feature type="transmembrane region" description="Helical" evidence="12">
    <location>
        <begin position="356"/>
        <end position="377"/>
    </location>
</feature>
<evidence type="ECO:0000256" key="3">
    <source>
        <dbReference type="ARBA" id="ARBA00022475"/>
    </source>
</evidence>
<dbReference type="Proteomes" id="UP000249890">
    <property type="component" value="Chromosome"/>
</dbReference>
<name>A0A2Z2K3T6_9BACL</name>
<dbReference type="GO" id="GO:0005886">
    <property type="term" value="C:plasma membrane"/>
    <property type="evidence" value="ECO:0007669"/>
    <property type="project" value="UniProtKB-SubCell"/>
</dbReference>
<dbReference type="InterPro" id="IPR003352">
    <property type="entry name" value="PTS_EIIC"/>
</dbReference>
<evidence type="ECO:0000256" key="8">
    <source>
        <dbReference type="ARBA" id="ARBA00022777"/>
    </source>
</evidence>
<keyword evidence="2" id="KW-0813">Transport</keyword>
<dbReference type="GO" id="GO:0015771">
    <property type="term" value="P:trehalose transport"/>
    <property type="evidence" value="ECO:0007669"/>
    <property type="project" value="TreeGrafter"/>
</dbReference>
<evidence type="ECO:0000256" key="7">
    <source>
        <dbReference type="ARBA" id="ARBA00022692"/>
    </source>
</evidence>
<evidence type="ECO:0000313" key="16">
    <source>
        <dbReference type="Proteomes" id="UP000249890"/>
    </source>
</evidence>
<evidence type="ECO:0000313" key="15">
    <source>
        <dbReference type="EMBL" id="ASA20176.1"/>
    </source>
</evidence>
<keyword evidence="16" id="KW-1185">Reference proteome</keyword>
<feature type="transmembrane region" description="Helical" evidence="12">
    <location>
        <begin position="277"/>
        <end position="301"/>
    </location>
</feature>
<feature type="transmembrane region" description="Helical" evidence="12">
    <location>
        <begin position="212"/>
        <end position="231"/>
    </location>
</feature>
<keyword evidence="3" id="KW-1003">Cell membrane</keyword>
<dbReference type="KEGG" id="pdh:B9T62_04795"/>
<sequence>MSKELIVQDIIAGVGGENNIDNAWHCMTRLRFDLKDKSKVDIEKIKELDPILGAQFSNDQFQIVLGPKVNEYYNVLASELKISDTNAASDGADEKKRDFVTIFMNIVSGVFGPIVPAIAGAGLIKGLIAGLTALHIISDQSQTIQIINMMASGVFTFLPFFLAASAAKIFKTNEYLAIAIAATIMFPTMIDAAKAGEISAYHFLDLVPIPVFNYTGTVIPIIFAVWAMSYIQRLVNKFIPEVLKTVVTPTLTLFISGFLALSVIGPIGIYLGNGLAWIVQGLFEISPILAGIIVGAIRPLAVLTGMHHAMTPIALQNFATQGYDMLMPMMCMANFSIVGATFAVYYKVNTQKEKSIVISAAISGLLGITEPALFGVLAKYKKAFLAATIASSVASAFISFFGVRLYGYVLSSIFSIPAYIGPYFVYAISGMVMAIVISFTLCTLFLSKDDITAADKMNKNLKLALDDK</sequence>
<organism evidence="15 16">
    <name type="scientific">Paenibacillus donghaensis</name>
    <dbReference type="NCBI Taxonomy" id="414771"/>
    <lineage>
        <taxon>Bacteria</taxon>
        <taxon>Bacillati</taxon>
        <taxon>Bacillota</taxon>
        <taxon>Bacilli</taxon>
        <taxon>Bacillales</taxon>
        <taxon>Paenibacillaceae</taxon>
        <taxon>Paenibacillus</taxon>
    </lineage>
</organism>